<dbReference type="SUPFAM" id="SSF81799">
    <property type="entry name" value="Putative methyltransferase TM0872, insert domain"/>
    <property type="match status" value="1"/>
</dbReference>
<comment type="subcellular location">
    <subcellularLocation>
        <location evidence="6">Cytoplasm</location>
    </subcellularLocation>
</comment>
<organism evidence="7 8">
    <name type="scientific">Chryseobacterium suipulveris</name>
    <dbReference type="NCBI Taxonomy" id="2929800"/>
    <lineage>
        <taxon>Bacteria</taxon>
        <taxon>Pseudomonadati</taxon>
        <taxon>Bacteroidota</taxon>
        <taxon>Flavobacteriia</taxon>
        <taxon>Flavobacteriales</taxon>
        <taxon>Weeksellaceae</taxon>
        <taxon>Chryseobacterium group</taxon>
        <taxon>Chryseobacterium</taxon>
    </lineage>
</organism>
<gene>
    <name evidence="6 7" type="primary">rsmH</name>
    <name evidence="7" type="ORF">MTP09_14090</name>
</gene>
<evidence type="ECO:0000256" key="6">
    <source>
        <dbReference type="HAMAP-Rule" id="MF_01007"/>
    </source>
</evidence>
<protein>
    <recommendedName>
        <fullName evidence="6">Ribosomal RNA small subunit methyltransferase H</fullName>
        <ecNumber evidence="6">2.1.1.199</ecNumber>
    </recommendedName>
    <alternativeName>
        <fullName evidence="6">16S rRNA m(4)C1402 methyltransferase</fullName>
    </alternativeName>
    <alternativeName>
        <fullName evidence="6">rRNA (cytosine-N(4)-)-methyltransferase RsmH</fullName>
    </alternativeName>
</protein>
<feature type="binding site" evidence="6">
    <location>
        <position position="62"/>
    </location>
    <ligand>
        <name>S-adenosyl-L-methionine</name>
        <dbReference type="ChEBI" id="CHEBI:59789"/>
    </ligand>
</feature>
<dbReference type="PANTHER" id="PTHR11265:SF0">
    <property type="entry name" value="12S RRNA N4-METHYLCYTIDINE METHYLTRANSFERASE"/>
    <property type="match status" value="1"/>
</dbReference>
<keyword evidence="2 6" id="KW-0698">rRNA processing</keyword>
<keyword evidence="6" id="KW-0963">Cytoplasm</keyword>
<evidence type="ECO:0000256" key="3">
    <source>
        <dbReference type="ARBA" id="ARBA00022603"/>
    </source>
</evidence>
<proteinExistence type="inferred from homology"/>
<keyword evidence="4 6" id="KW-0808">Transferase</keyword>
<dbReference type="EMBL" id="CP094532">
    <property type="protein sequence ID" value="UOE42483.1"/>
    <property type="molecule type" value="Genomic_DNA"/>
</dbReference>
<dbReference type="InterPro" id="IPR002903">
    <property type="entry name" value="RsmH"/>
</dbReference>
<dbReference type="GO" id="GO:0032259">
    <property type="term" value="P:methylation"/>
    <property type="evidence" value="ECO:0007669"/>
    <property type="project" value="UniProtKB-KW"/>
</dbReference>
<reference evidence="7 8" key="1">
    <citation type="submission" date="2022-03" db="EMBL/GenBank/DDBJ databases">
        <title>Chryseobacterium sp. isolated from particulate matters in swine house.</title>
        <authorList>
            <person name="Won M."/>
            <person name="Kim S.-J."/>
            <person name="Kwon S.-W."/>
        </authorList>
    </citation>
    <scope>NUCLEOTIDE SEQUENCE [LARGE SCALE GENOMIC DNA]</scope>
    <source>
        <strain evidence="7 8">SC2-2</strain>
    </source>
</reference>
<feature type="binding site" evidence="6">
    <location>
        <position position="84"/>
    </location>
    <ligand>
        <name>S-adenosyl-L-methionine</name>
        <dbReference type="ChEBI" id="CHEBI:59789"/>
    </ligand>
</feature>
<accession>A0ABY4BTF2</accession>
<keyword evidence="5 6" id="KW-0949">S-adenosyl-L-methionine</keyword>
<feature type="binding site" evidence="6">
    <location>
        <begin position="42"/>
        <end position="44"/>
    </location>
    <ligand>
        <name>S-adenosyl-L-methionine</name>
        <dbReference type="ChEBI" id="CHEBI:59789"/>
    </ligand>
</feature>
<feature type="binding site" evidence="6">
    <location>
        <position position="105"/>
    </location>
    <ligand>
        <name>S-adenosyl-L-methionine</name>
        <dbReference type="ChEBI" id="CHEBI:59789"/>
    </ligand>
</feature>
<comment type="catalytic activity">
    <reaction evidence="6">
        <text>cytidine(1402) in 16S rRNA + S-adenosyl-L-methionine = N(4)-methylcytidine(1402) in 16S rRNA + S-adenosyl-L-homocysteine + H(+)</text>
        <dbReference type="Rhea" id="RHEA:42928"/>
        <dbReference type="Rhea" id="RHEA-COMP:10286"/>
        <dbReference type="Rhea" id="RHEA-COMP:10287"/>
        <dbReference type="ChEBI" id="CHEBI:15378"/>
        <dbReference type="ChEBI" id="CHEBI:57856"/>
        <dbReference type="ChEBI" id="CHEBI:59789"/>
        <dbReference type="ChEBI" id="CHEBI:74506"/>
        <dbReference type="ChEBI" id="CHEBI:82748"/>
        <dbReference type="EC" id="2.1.1.199"/>
    </reaction>
</comment>
<evidence type="ECO:0000313" key="8">
    <source>
        <dbReference type="Proteomes" id="UP000831460"/>
    </source>
</evidence>
<dbReference type="EC" id="2.1.1.199" evidence="6"/>
<comment type="function">
    <text evidence="6">Specifically methylates the N4 position of cytidine in position 1402 (C1402) of 16S rRNA.</text>
</comment>
<sequence length="308" mass="35378">MKSFSPFGGKGEYHNPVLLKKSVDDLVTNPDGIYVDVTFGGGGHSREILKRLSEKGKLFSFDQDLDALENTIDDERFTLINQNFRFLENSLLMYGINAVDGILADLGVSSHQFDEAERGFSTRSNAPLDMRMNVMQSLDAKKVINDYEEEQLADIFYHYGELREARKLAREIVHQRKTKKIETTEDLKNLFSFIPPHKQNKFFAQVFQAVRIEVNQELEVLKEMLLQSYKILKPNGRLVVISYHSLEDRLVKRFLKNGMFEGEPSRDIYGNYAKAFELLQNKAVIPDDAEIEENSRARSAKLRTGTKL</sequence>
<keyword evidence="8" id="KW-1185">Reference proteome</keyword>
<comment type="similarity">
    <text evidence="1 6">Belongs to the methyltransferase superfamily. RsmH family.</text>
</comment>
<dbReference type="NCBIfam" id="TIGR00006">
    <property type="entry name" value="16S rRNA (cytosine(1402)-N(4))-methyltransferase RsmH"/>
    <property type="match status" value="1"/>
</dbReference>
<dbReference type="SUPFAM" id="SSF53335">
    <property type="entry name" value="S-adenosyl-L-methionine-dependent methyltransferases"/>
    <property type="match status" value="1"/>
</dbReference>
<evidence type="ECO:0000256" key="5">
    <source>
        <dbReference type="ARBA" id="ARBA00022691"/>
    </source>
</evidence>
<feature type="binding site" evidence="6">
    <location>
        <position position="112"/>
    </location>
    <ligand>
        <name>S-adenosyl-L-methionine</name>
        <dbReference type="ChEBI" id="CHEBI:59789"/>
    </ligand>
</feature>
<evidence type="ECO:0000256" key="4">
    <source>
        <dbReference type="ARBA" id="ARBA00022679"/>
    </source>
</evidence>
<dbReference type="PIRSF" id="PIRSF004486">
    <property type="entry name" value="MraW"/>
    <property type="match status" value="1"/>
</dbReference>
<evidence type="ECO:0000313" key="7">
    <source>
        <dbReference type="EMBL" id="UOE42483.1"/>
    </source>
</evidence>
<dbReference type="Gene3D" id="1.10.150.170">
    <property type="entry name" value="Putative methyltransferase TM0872, insert domain"/>
    <property type="match status" value="1"/>
</dbReference>
<dbReference type="Gene3D" id="3.40.50.150">
    <property type="entry name" value="Vaccinia Virus protein VP39"/>
    <property type="match status" value="1"/>
</dbReference>
<dbReference type="HAMAP" id="MF_01007">
    <property type="entry name" value="16SrRNA_methyltr_H"/>
    <property type="match status" value="1"/>
</dbReference>
<name>A0ABY4BTF2_9FLAO</name>
<evidence type="ECO:0000256" key="1">
    <source>
        <dbReference type="ARBA" id="ARBA00010396"/>
    </source>
</evidence>
<dbReference type="InterPro" id="IPR023397">
    <property type="entry name" value="SAM-dep_MeTrfase_MraW_recog"/>
</dbReference>
<dbReference type="InterPro" id="IPR029063">
    <property type="entry name" value="SAM-dependent_MTases_sf"/>
</dbReference>
<dbReference type="RefSeq" id="WP_243551681.1">
    <property type="nucleotide sequence ID" value="NZ_CP094532.1"/>
</dbReference>
<dbReference type="PANTHER" id="PTHR11265">
    <property type="entry name" value="S-ADENOSYL-METHYLTRANSFERASE MRAW"/>
    <property type="match status" value="1"/>
</dbReference>
<dbReference type="GO" id="GO:0008168">
    <property type="term" value="F:methyltransferase activity"/>
    <property type="evidence" value="ECO:0007669"/>
    <property type="project" value="UniProtKB-KW"/>
</dbReference>
<evidence type="ECO:0000256" key="2">
    <source>
        <dbReference type="ARBA" id="ARBA00022552"/>
    </source>
</evidence>
<dbReference type="Proteomes" id="UP000831460">
    <property type="component" value="Chromosome"/>
</dbReference>
<keyword evidence="3 6" id="KW-0489">Methyltransferase</keyword>
<dbReference type="Pfam" id="PF01795">
    <property type="entry name" value="Methyltransf_5"/>
    <property type="match status" value="1"/>
</dbReference>